<reference evidence="3" key="4">
    <citation type="submission" date="2025-08" db="UniProtKB">
        <authorList>
            <consortium name="Ensembl"/>
        </authorList>
    </citation>
    <scope>IDENTIFICATION</scope>
</reference>
<reference evidence="3 4" key="3">
    <citation type="journal article" date="2006" name="Nature">
        <title>The DNA sequence, annotation and analysis of human chromosome 3.</title>
        <authorList>
            <person name="Muzny D.M."/>
            <person name="Scherer S.E."/>
            <person name="Kaul R."/>
            <person name="Wang J."/>
            <person name="Yu J."/>
            <person name="Sudbrak R."/>
            <person name="Buhay C.J."/>
            <person name="Chen R."/>
            <person name="Cree A."/>
            <person name="Ding Y."/>
            <person name="Dugan-Rocha S."/>
            <person name="Gill R."/>
            <person name="Gunaratne P."/>
            <person name="Harris R.A."/>
            <person name="Hawes A.C."/>
            <person name="Hernandez J."/>
            <person name="Hodgson A.V."/>
            <person name="Hume J."/>
            <person name="Jackson A."/>
            <person name="Khan Z.M."/>
            <person name="Kovar-Smith C."/>
            <person name="Lewis L.R."/>
            <person name="Lozado R.J."/>
            <person name="Metzker M.L."/>
            <person name="Milosavljevic A."/>
            <person name="Miner G.R."/>
            <person name="Morgan M.B."/>
            <person name="Nazareth L.V."/>
            <person name="Scott G."/>
            <person name="Sodergren E."/>
            <person name="Song X.Z."/>
            <person name="Steffen D."/>
            <person name="Wei S."/>
            <person name="Wheeler D.A."/>
            <person name="Wright M.W."/>
            <person name="Worley K.C."/>
            <person name="Yuan Y."/>
            <person name="Zhang Z."/>
            <person name="Adams C.Q."/>
            <person name="Ansari-Lari M.A."/>
            <person name="Ayele M."/>
            <person name="Brown M.J."/>
            <person name="Chen G."/>
            <person name="Chen Z."/>
            <person name="Clendenning J."/>
            <person name="Clerc-Blankenburg K.P."/>
            <person name="Chen R."/>
            <person name="Chen Z."/>
            <person name="Davis C."/>
            <person name="Delgado O."/>
            <person name="Dinh H.H."/>
            <person name="Dong W."/>
            <person name="Draper H."/>
            <person name="Ernst S."/>
            <person name="Fu G."/>
            <person name="Gonzalez-Garay M.L."/>
            <person name="Garcia D.K."/>
            <person name="Gillett W."/>
            <person name="Gu J."/>
            <person name="Hao B."/>
            <person name="Haugen E."/>
            <person name="Havlak P."/>
            <person name="He X."/>
            <person name="Hennig S."/>
            <person name="Hu S."/>
            <person name="Huang W."/>
            <person name="Jackson L.R."/>
            <person name="Jacob L.S."/>
            <person name="Kelly S.H."/>
            <person name="Kube M."/>
            <person name="Levy R."/>
            <person name="Li Z."/>
            <person name="Liu B."/>
            <person name="Liu J."/>
            <person name="Liu W."/>
            <person name="Lu J."/>
            <person name="Maheshwari M."/>
            <person name="Nguyen B.V."/>
            <person name="Okwuonu G.O."/>
            <person name="Palmeiri A."/>
            <person name="Pasternak S."/>
            <person name="Perez L.M."/>
            <person name="Phelps K.A."/>
            <person name="Plopper F.J."/>
            <person name="Qiang B."/>
            <person name="Raymond C."/>
            <person name="Rodriguez R."/>
            <person name="Saenphimmachak C."/>
            <person name="Santibanez J."/>
            <person name="Shen H."/>
            <person name="Shen Y."/>
            <person name="Subramanian S."/>
            <person name="Tabor P.E."/>
            <person name="Verduzco D."/>
            <person name="Waldron L."/>
            <person name="Wang J."/>
            <person name="Wang J."/>
            <person name="Wang Q."/>
            <person name="Williams G.A."/>
            <person name="Wong G.K."/>
            <person name="Yao Z."/>
            <person name="Zhang J."/>
            <person name="Zhang X."/>
            <person name="Zhao G."/>
            <person name="Zhou J."/>
            <person name="Zhou Y."/>
            <person name="Nelson D."/>
            <person name="Lehrach H."/>
            <person name="Reinhardt R."/>
            <person name="Naylor S.L."/>
            <person name="Yang H."/>
            <person name="Olson M."/>
            <person name="Weinstock G."/>
            <person name="Gibbs R.A."/>
        </authorList>
    </citation>
    <scope>NUCLEOTIDE SEQUENCE [LARGE SCALE GENOMIC DNA]</scope>
</reference>
<keyword evidence="4" id="KW-1185">Reference proteome</keyword>
<dbReference type="ExpressionAtlas" id="F8WEP4">
    <property type="expression patterns" value="baseline and differential"/>
</dbReference>
<dbReference type="HGNC" id="HGNC:1939">
    <property type="gene designation" value="CHL1"/>
</dbReference>
<evidence type="ECO:0000256" key="1">
    <source>
        <dbReference type="SAM" id="MobiDB-lite"/>
    </source>
</evidence>
<dbReference type="ProteomicsDB" id="31911"/>
<dbReference type="Bgee" id="ENSG00000134121">
    <property type="expression patterns" value="Expressed in cortical plate and 181 other cell types or tissues"/>
</dbReference>
<evidence type="ECO:0000256" key="2">
    <source>
        <dbReference type="SAM" id="Phobius"/>
    </source>
</evidence>
<protein>
    <submittedName>
        <fullName evidence="3">Cell adhesion molecule L1 like</fullName>
    </submittedName>
</protein>
<keyword evidence="2" id="KW-0812">Transmembrane</keyword>
<reference evidence="3 4" key="2">
    <citation type="journal article" date="2004" name="Nature">
        <title>Finishing the euchromatic sequence of the human genome.</title>
        <authorList>
            <consortium name="International Human Genome Sequencing Consortium"/>
        </authorList>
    </citation>
    <scope>NUCLEOTIDE SEQUENCE [LARGE SCALE GENOMIC DNA]</scope>
</reference>
<dbReference type="VEuPathDB" id="HostDB:ENSG00000134121"/>
<reference evidence="3" key="5">
    <citation type="submission" date="2025-09" db="UniProtKB">
        <authorList>
            <consortium name="Ensembl"/>
        </authorList>
    </citation>
    <scope>IDENTIFICATION</scope>
</reference>
<keyword evidence="2" id="KW-0472">Membrane</keyword>
<dbReference type="ChiTaRS" id="CHL1">
    <property type="organism name" value="human"/>
</dbReference>
<sequence>MPPAWSGESMDRGVVGLGSTKTQRGARAPPPQTAEGREGAPGAVVAMAPGSGARGAGDAGRGWSLLPLCASLFLSLFFFFWSVSVRGEAARRK</sequence>
<dbReference type="OrthoDB" id="6244967at2759"/>
<keyword evidence="2" id="KW-1133">Transmembrane helix</keyword>
<proteinExistence type="predicted"/>
<reference evidence="3 4" key="1">
    <citation type="journal article" date="2001" name="Nature">
        <title>Initial sequencing and analysis of the human genome.</title>
        <authorList>
            <consortium name="International Human Genome Sequencing Consortium"/>
            <person name="Lander E.S."/>
            <person name="Linton L.M."/>
            <person name="Birren B."/>
            <person name="Nusbaum C."/>
            <person name="Zody M.C."/>
            <person name="Baldwin J."/>
            <person name="Devon K."/>
            <person name="Dewar K."/>
            <person name="Doyle M."/>
            <person name="FitzHugh W."/>
            <person name="Funke R."/>
            <person name="Gage D."/>
            <person name="Harris K."/>
            <person name="Heaford A."/>
            <person name="Howland J."/>
            <person name="Kann L."/>
            <person name="Lehoczky J."/>
            <person name="LeVine R."/>
            <person name="McEwan P."/>
            <person name="McKernan K."/>
            <person name="Meldrim J."/>
            <person name="Mesirov J.P."/>
            <person name="Miranda C."/>
            <person name="Morris W."/>
            <person name="Naylor J."/>
            <person name="Raymond C."/>
            <person name="Rosetti M."/>
            <person name="Santos R."/>
            <person name="Sheridan A."/>
            <person name="Sougnez C."/>
            <person name="Stange-Thomann N."/>
            <person name="Stojanovic N."/>
            <person name="Subramanian A."/>
            <person name="Wyman D."/>
            <person name="Rogers J."/>
            <person name="Sulston J."/>
            <person name="Ainscough R."/>
            <person name="Beck S."/>
            <person name="Bentley D."/>
            <person name="Burton J."/>
            <person name="Clee C."/>
            <person name="Carter N."/>
            <person name="Coulson A."/>
            <person name="Deadman R."/>
            <person name="Deloukas P."/>
            <person name="Dunham A."/>
            <person name="Dunham I."/>
            <person name="Durbin R."/>
            <person name="French L."/>
            <person name="Grafham D."/>
            <person name="Gregory S."/>
            <person name="Hubbard T."/>
            <person name="Humphray S."/>
            <person name="Hunt A."/>
            <person name="Jones M."/>
            <person name="Lloyd C."/>
            <person name="McMurray A."/>
            <person name="Matthews L."/>
            <person name="Mercer S."/>
            <person name="Milne S."/>
            <person name="Mullikin J.C."/>
            <person name="Mungall A."/>
            <person name="Plumb R."/>
            <person name="Ross M."/>
            <person name="Shownkeen R."/>
            <person name="Sims S."/>
            <person name="Waterston R.H."/>
            <person name="Wilson R.K."/>
            <person name="Hillier L.W."/>
            <person name="McPherson J.D."/>
            <person name="Marra M.A."/>
            <person name="Mardis E.R."/>
            <person name="Fulton L.A."/>
            <person name="Chinwalla A.T."/>
            <person name="Pepin K.H."/>
            <person name="Gish W.R."/>
            <person name="Chissoe S.L."/>
            <person name="Wendl M.C."/>
            <person name="Delehaunty K.D."/>
            <person name="Miner T.L."/>
            <person name="Delehaunty A."/>
            <person name="Kramer J.B."/>
            <person name="Cook L.L."/>
            <person name="Fulton R.S."/>
            <person name="Johnson D.L."/>
            <person name="Minx P.J."/>
            <person name="Clifton S.W."/>
            <person name="Hawkins T."/>
            <person name="Branscomb E."/>
            <person name="Predki P."/>
            <person name="Richardson P."/>
            <person name="Wenning S."/>
            <person name="Slezak T."/>
            <person name="Doggett N."/>
            <person name="Cheng J.F."/>
            <person name="Olsen A."/>
            <person name="Lucas S."/>
            <person name="Elkin C."/>
            <person name="Uberbacher E."/>
            <person name="Frazier M."/>
            <person name="Gibbs R.A."/>
            <person name="Muzny D.M."/>
            <person name="Scherer S.E."/>
            <person name="Bouck J.B."/>
            <person name="Sodergren E.J."/>
            <person name="Worley K.C."/>
            <person name="Rives C.M."/>
            <person name="Gorrell J.H."/>
            <person name="Metzker M.L."/>
            <person name="Naylor S.L."/>
            <person name="Kucherlapati R.S."/>
            <person name="Nelson D.L."/>
            <person name="Weinstock G.M."/>
            <person name="Sakaki Y."/>
            <person name="Fujiyama A."/>
            <person name="Hattori M."/>
            <person name="Yada T."/>
            <person name="Toyoda A."/>
            <person name="Itoh T."/>
            <person name="Kawagoe C."/>
            <person name="Watanabe H."/>
            <person name="Totoki Y."/>
            <person name="Taylor T."/>
            <person name="Weissenbach J."/>
            <person name="Heilig R."/>
            <person name="Saurin W."/>
            <person name="Artiguenave F."/>
            <person name="Brottier P."/>
            <person name="Bruls T."/>
            <person name="Pelletier E."/>
            <person name="Robert C."/>
            <person name="Wincker P."/>
            <person name="Smith D.R."/>
            <person name="Doucette-Stamm L."/>
            <person name="Rubenfield M."/>
            <person name="Weinstock K."/>
            <person name="Lee H.M."/>
            <person name="Dubois J."/>
            <person name="Rosenthal A."/>
            <person name="Platzer M."/>
            <person name="Nyakatura G."/>
            <person name="Taudien S."/>
            <person name="Rump A."/>
            <person name="Yang H."/>
            <person name="Yu J."/>
            <person name="Wang J."/>
            <person name="Huang G."/>
            <person name="Gu J."/>
            <person name="Hood L."/>
            <person name="Rowen L."/>
            <person name="Madan A."/>
            <person name="Qin S."/>
            <person name="Davis R.W."/>
            <person name="Federspiel N.A."/>
            <person name="Abola A.P."/>
            <person name="Proctor M.J."/>
            <person name="Myers R.M."/>
            <person name="Schmutz J."/>
            <person name="Dickson M."/>
            <person name="Grimwood J."/>
            <person name="Cox D.R."/>
            <person name="Olson M.V."/>
            <person name="Kaul R."/>
            <person name="Raymond C."/>
            <person name="Shimizu N."/>
            <person name="Kawasaki K."/>
            <person name="Minoshima S."/>
            <person name="Evans G.A."/>
            <person name="Athanasiou M."/>
            <person name="Schultz R."/>
            <person name="Roe B.A."/>
            <person name="Chen F."/>
            <person name="Pan H."/>
            <person name="Ramser J."/>
            <person name="Lehrach H."/>
            <person name="Reinhardt R."/>
            <person name="McCombie W.R."/>
            <person name="de la Bastide M."/>
            <person name="Dedhia N."/>
            <person name="Blocker H."/>
            <person name="Hornischer K."/>
            <person name="Nordsiek G."/>
            <person name="Agarwala R."/>
            <person name="Aravind L."/>
            <person name="Bailey J.A."/>
            <person name="Bateman A."/>
            <person name="Batzoglou S."/>
            <person name="Birney E."/>
            <person name="Bork P."/>
            <person name="Brown D.G."/>
            <person name="Burge C.B."/>
            <person name="Cerutti L."/>
            <person name="Chen H.C."/>
            <person name="Church D."/>
            <person name="Clamp M."/>
            <person name="Copley R.R."/>
            <person name="Doerks T."/>
            <person name="Eddy S.R."/>
            <person name="Eichler E.E."/>
            <person name="Furey T.S."/>
            <person name="Galagan J."/>
            <person name="Gilbert J.G."/>
            <person name="Harmon C."/>
            <person name="Hayashizaki Y."/>
            <person name="Haussler D."/>
            <person name="Hermjakob H."/>
            <person name="Hokamp K."/>
            <person name="Jang W."/>
            <person name="Johnson L.S."/>
            <person name="Jones T.A."/>
            <person name="Kasif S."/>
            <person name="Kaspryzk A."/>
            <person name="Kennedy S."/>
            <person name="Kent W.J."/>
            <person name="Kitts P."/>
            <person name="Koonin E.V."/>
            <person name="Korf I."/>
            <person name="Kulp D."/>
            <person name="Lancet D."/>
            <person name="Lowe T.M."/>
            <person name="McLysaght A."/>
            <person name="Mikkelsen T."/>
            <person name="Moran J.V."/>
            <person name="Mulder N."/>
            <person name="Pollara V.J."/>
            <person name="Ponting C.P."/>
            <person name="Schuler G."/>
            <person name="Schultz J."/>
            <person name="Slater G."/>
            <person name="Smit A.F."/>
            <person name="Stupka E."/>
            <person name="Szustakowski J."/>
            <person name="Thierry-Mieg D."/>
            <person name="Thierry-Mieg J."/>
            <person name="Wagner L."/>
            <person name="Wallis J."/>
            <person name="Wheeler R."/>
            <person name="Williams A."/>
            <person name="Wolf Y.I."/>
            <person name="Wolfe K.H."/>
            <person name="Yang S.P."/>
            <person name="Yeh R.F."/>
            <person name="Collins F."/>
            <person name="Guyer M.S."/>
            <person name="Peterson J."/>
            <person name="Felsenfeld A."/>
            <person name="Wetterstrand K.A."/>
            <person name="Patrinos A."/>
            <person name="Morgan M.J."/>
            <person name="de Jong P."/>
            <person name="Catanese J.J."/>
            <person name="Osoegawa K."/>
            <person name="Shizuya H."/>
            <person name="Choi S."/>
            <person name="Chen Y.J."/>
        </authorList>
    </citation>
    <scope>NUCLEOTIDE SEQUENCE [LARGE SCALE GENOMIC DNA]</scope>
</reference>
<dbReference type="Proteomes" id="UP000005640">
    <property type="component" value="Chromosome 3"/>
</dbReference>
<dbReference type="UCSC" id="uc062gaq.1">
    <property type="organism name" value="human"/>
</dbReference>
<name>F8WEP4_HUMAN</name>
<dbReference type="OpenTargets" id="ENSG00000134121"/>
<dbReference type="EMBL" id="AC066595">
    <property type="status" value="NOT_ANNOTATED_CDS"/>
    <property type="molecule type" value="Genomic_DNA"/>
</dbReference>
<feature type="region of interest" description="Disordered" evidence="1">
    <location>
        <begin position="1"/>
        <end position="40"/>
    </location>
</feature>
<evidence type="ECO:0000313" key="3">
    <source>
        <dbReference type="Ensembl" id="ENSP00000413109.1"/>
    </source>
</evidence>
<dbReference type="HOGENOM" id="CLU_2399070_0_0_1"/>
<dbReference type="EMBL" id="AC026187">
    <property type="status" value="NOT_ANNOTATED_CDS"/>
    <property type="molecule type" value="Genomic_DNA"/>
</dbReference>
<feature type="transmembrane region" description="Helical" evidence="2">
    <location>
        <begin position="63"/>
        <end position="83"/>
    </location>
</feature>
<dbReference type="GeneTree" id="ENSGT00940000160080"/>
<dbReference type="Ensembl" id="ENST00000453040.5">
    <property type="protein sequence ID" value="ENSP00000413109.1"/>
    <property type="gene ID" value="ENSG00000134121.10"/>
</dbReference>
<dbReference type="EMBL" id="AC011609">
    <property type="status" value="NOT_ANNOTATED_CDS"/>
    <property type="molecule type" value="Genomic_DNA"/>
</dbReference>
<organism evidence="3 4">
    <name type="scientific">Homo sapiens</name>
    <name type="common">Human</name>
    <dbReference type="NCBI Taxonomy" id="9606"/>
    <lineage>
        <taxon>Eukaryota</taxon>
        <taxon>Metazoa</taxon>
        <taxon>Chordata</taxon>
        <taxon>Craniata</taxon>
        <taxon>Vertebrata</taxon>
        <taxon>Euteleostomi</taxon>
        <taxon>Mammalia</taxon>
        <taxon>Eutheria</taxon>
        <taxon>Euarchontoglires</taxon>
        <taxon>Primates</taxon>
        <taxon>Haplorrhini</taxon>
        <taxon>Catarrhini</taxon>
        <taxon>Hominidae</taxon>
        <taxon>Homo</taxon>
    </lineage>
</organism>
<gene>
    <name evidence="3" type="primary">CHL1</name>
</gene>
<accession>F8WEP4</accession>
<dbReference type="AlphaFoldDB" id="F8WEP4"/>
<evidence type="ECO:0000313" key="4">
    <source>
        <dbReference type="Proteomes" id="UP000005640"/>
    </source>
</evidence>